<evidence type="ECO:0000313" key="3">
    <source>
        <dbReference type="Proteomes" id="UP000318741"/>
    </source>
</evidence>
<dbReference type="EMBL" id="CP036265">
    <property type="protein sequence ID" value="QDT14548.1"/>
    <property type="molecule type" value="Genomic_DNA"/>
</dbReference>
<dbReference type="AlphaFoldDB" id="A0A517P585"/>
<evidence type="ECO:0000256" key="1">
    <source>
        <dbReference type="SAM" id="Phobius"/>
    </source>
</evidence>
<dbReference type="Proteomes" id="UP000318741">
    <property type="component" value="Chromosome"/>
</dbReference>
<feature type="transmembrane region" description="Helical" evidence="1">
    <location>
        <begin position="146"/>
        <end position="168"/>
    </location>
</feature>
<accession>A0A517P585</accession>
<keyword evidence="1" id="KW-0812">Transmembrane</keyword>
<evidence type="ECO:0000313" key="2">
    <source>
        <dbReference type="EMBL" id="QDT14548.1"/>
    </source>
</evidence>
<feature type="transmembrane region" description="Helical" evidence="1">
    <location>
        <begin position="107"/>
        <end position="126"/>
    </location>
</feature>
<dbReference type="RefSeq" id="WP_145357434.1">
    <property type="nucleotide sequence ID" value="NZ_CP036265.1"/>
</dbReference>
<name>A0A517P585_9PLAN</name>
<feature type="transmembrane region" description="Helical" evidence="1">
    <location>
        <begin position="35"/>
        <end position="53"/>
    </location>
</feature>
<keyword evidence="3" id="KW-1185">Reference proteome</keyword>
<organism evidence="2 3">
    <name type="scientific">Alienimonas californiensis</name>
    <dbReference type="NCBI Taxonomy" id="2527989"/>
    <lineage>
        <taxon>Bacteria</taxon>
        <taxon>Pseudomonadati</taxon>
        <taxon>Planctomycetota</taxon>
        <taxon>Planctomycetia</taxon>
        <taxon>Planctomycetales</taxon>
        <taxon>Planctomycetaceae</taxon>
        <taxon>Alienimonas</taxon>
    </lineage>
</organism>
<proteinExistence type="predicted"/>
<keyword evidence="1" id="KW-0472">Membrane</keyword>
<protein>
    <submittedName>
        <fullName evidence="2">Uncharacterized protein</fullName>
    </submittedName>
</protein>
<gene>
    <name evidence="2" type="ORF">CA12_06230</name>
</gene>
<keyword evidence="1" id="KW-1133">Transmembrane helix</keyword>
<dbReference type="KEGG" id="acaf:CA12_06230"/>
<reference evidence="2 3" key="1">
    <citation type="submission" date="2019-02" db="EMBL/GenBank/DDBJ databases">
        <title>Deep-cultivation of Planctomycetes and their phenomic and genomic characterization uncovers novel biology.</title>
        <authorList>
            <person name="Wiegand S."/>
            <person name="Jogler M."/>
            <person name="Boedeker C."/>
            <person name="Pinto D."/>
            <person name="Vollmers J."/>
            <person name="Rivas-Marin E."/>
            <person name="Kohn T."/>
            <person name="Peeters S.H."/>
            <person name="Heuer A."/>
            <person name="Rast P."/>
            <person name="Oberbeckmann S."/>
            <person name="Bunk B."/>
            <person name="Jeske O."/>
            <person name="Meyerdierks A."/>
            <person name="Storesund J.E."/>
            <person name="Kallscheuer N."/>
            <person name="Luecker S."/>
            <person name="Lage O.M."/>
            <person name="Pohl T."/>
            <person name="Merkel B.J."/>
            <person name="Hornburger P."/>
            <person name="Mueller R.-W."/>
            <person name="Bruemmer F."/>
            <person name="Labrenz M."/>
            <person name="Spormann A.M."/>
            <person name="Op den Camp H."/>
            <person name="Overmann J."/>
            <person name="Amann R."/>
            <person name="Jetten M.S.M."/>
            <person name="Mascher T."/>
            <person name="Medema M.H."/>
            <person name="Devos D.P."/>
            <person name="Kaster A.-K."/>
            <person name="Ovreas L."/>
            <person name="Rohde M."/>
            <person name="Galperin M.Y."/>
            <person name="Jogler C."/>
        </authorList>
    </citation>
    <scope>NUCLEOTIDE SEQUENCE [LARGE SCALE GENOMIC DNA]</scope>
    <source>
        <strain evidence="2 3">CA12</strain>
    </source>
</reference>
<feature type="transmembrane region" description="Helical" evidence="1">
    <location>
        <begin position="73"/>
        <end position="95"/>
    </location>
</feature>
<sequence length="184" mass="19528">MSAAFPIEPRPPAPADGLFDLSEPTSRGRRLRRRLAGVVYGLLWIAAALLWTAPLSAIGSETVGNAFNGRETFGAWFGAALAAGPAVFGAIWASIRTARSRLAHRRMLLWGGIAAALLAGGALYWHREQQIAREIDSEMLAGLLEFLLAALCGVTAGGSAALFLAGAWGRWVLHRRPDEPAGQG</sequence>